<dbReference type="CDD" id="cd02811">
    <property type="entry name" value="IDI-2_FMN"/>
    <property type="match status" value="1"/>
</dbReference>
<dbReference type="Gene3D" id="3.20.20.70">
    <property type="entry name" value="Aldolase class I"/>
    <property type="match status" value="1"/>
</dbReference>
<comment type="catalytic activity">
    <reaction evidence="11">
        <text>isopentenyl diphosphate = dimethylallyl diphosphate</text>
        <dbReference type="Rhea" id="RHEA:23284"/>
        <dbReference type="ChEBI" id="CHEBI:57623"/>
        <dbReference type="ChEBI" id="CHEBI:128769"/>
        <dbReference type="EC" id="5.3.3.2"/>
    </reaction>
</comment>
<protein>
    <recommendedName>
        <fullName evidence="11">Isopentenyl-diphosphate delta-isomerase</fullName>
        <shortName evidence="11">IPP isomerase</shortName>
        <ecNumber evidence="11">5.3.3.2</ecNumber>
    </recommendedName>
    <alternativeName>
        <fullName evidence="11">Isopentenyl diphosphate:dimethylallyl diphosphate isomerase</fullName>
    </alternativeName>
    <alternativeName>
        <fullName evidence="11">Isopentenyl pyrophosphate isomerase</fullName>
    </alternativeName>
    <alternativeName>
        <fullName evidence="11">Type 2 isopentenyl diphosphate isomerase</fullName>
        <shortName evidence="11">IDI-2</shortName>
    </alternativeName>
</protein>
<dbReference type="GO" id="GO:0016491">
    <property type="term" value="F:oxidoreductase activity"/>
    <property type="evidence" value="ECO:0007669"/>
    <property type="project" value="InterPro"/>
</dbReference>
<evidence type="ECO:0000313" key="15">
    <source>
        <dbReference type="Proteomes" id="UP000051992"/>
    </source>
</evidence>
<dbReference type="InterPro" id="IPR013785">
    <property type="entry name" value="Aldolase_TIM"/>
</dbReference>
<feature type="domain" description="FMN-dependent dehydrogenase" evidence="13">
    <location>
        <begin position="151"/>
        <end position="327"/>
    </location>
</feature>
<dbReference type="PANTHER" id="PTHR43665:SF1">
    <property type="entry name" value="ISOPENTENYL-DIPHOSPHATE DELTA-ISOMERASE"/>
    <property type="match status" value="1"/>
</dbReference>
<feature type="binding site" evidence="11">
    <location>
        <begin position="67"/>
        <end position="69"/>
    </location>
    <ligand>
        <name>FMN</name>
        <dbReference type="ChEBI" id="CHEBI:58210"/>
    </ligand>
</feature>
<accession>A0A0R2H1P2</accession>
<dbReference type="InterPro" id="IPR011179">
    <property type="entry name" value="IPdP_isomerase"/>
</dbReference>
<dbReference type="EMBL" id="JQBM01000001">
    <property type="protein sequence ID" value="KRN46864.1"/>
    <property type="molecule type" value="Genomic_DNA"/>
</dbReference>
<sequence length="345" mass="38073">MTESGQAHRKNEHLALAESNFRRTPPTSSLNDIRIIHRPMPEISMTEVDLRMSNMDFNWQYPFYIEAMTGGSEKTGEINQQLAVAARETGLAMAVGSESIAIKEPAQATSFQIAREVNPDGFLMANIGAGHSAANAQRAVDLIHADALEVHVNAAQETVMPEGDESFYWKDNIKEIVEYVKVPVIVKEVGFGMDAQSINELAEMGVQYVNIGGRSGTNFAQIEDRRNREAPEQYSFLYDWGQTTAESLLEAQNATDAINVFATGGIQSPLDILKAQIMGAQAVGIAGHFLHTLLTTDVDGLIDEITRWQKQLTELYALVGARKASDLVNVPYILSPELKNYNDQR</sequence>
<keyword evidence="4 11" id="KW-0288">FMN</keyword>
<keyword evidence="8 11" id="KW-0414">Isoprene biosynthesis</keyword>
<keyword evidence="9 11" id="KW-0413">Isomerase</keyword>
<comment type="cofactor">
    <cofactor evidence="11">
        <name>NADPH</name>
        <dbReference type="ChEBI" id="CHEBI:57783"/>
    </cofactor>
</comment>
<organism evidence="14 15">
    <name type="scientific">Weissella viridescens</name>
    <name type="common">Lactobacillus viridescens</name>
    <dbReference type="NCBI Taxonomy" id="1629"/>
    <lineage>
        <taxon>Bacteria</taxon>
        <taxon>Bacillati</taxon>
        <taxon>Bacillota</taxon>
        <taxon>Bacilli</taxon>
        <taxon>Lactobacillales</taxon>
        <taxon>Lactobacillaceae</taxon>
        <taxon>Weissella</taxon>
    </lineage>
</organism>
<dbReference type="Pfam" id="PF01070">
    <property type="entry name" value="FMN_dh"/>
    <property type="match status" value="1"/>
</dbReference>
<feature type="binding site" evidence="11">
    <location>
        <begin position="9"/>
        <end position="10"/>
    </location>
    <ligand>
        <name>substrate</name>
    </ligand>
</feature>
<dbReference type="OrthoDB" id="9795032at2"/>
<dbReference type="InterPro" id="IPR000262">
    <property type="entry name" value="FMN-dep_DH"/>
</dbReference>
<evidence type="ECO:0000256" key="5">
    <source>
        <dbReference type="ARBA" id="ARBA00022723"/>
    </source>
</evidence>
<comment type="subunit">
    <text evidence="10 11">Homooctamer. Dimer of tetramers.</text>
</comment>
<evidence type="ECO:0000256" key="12">
    <source>
        <dbReference type="SAM" id="MobiDB-lite"/>
    </source>
</evidence>
<evidence type="ECO:0000256" key="11">
    <source>
        <dbReference type="HAMAP-Rule" id="MF_00354"/>
    </source>
</evidence>
<feature type="region of interest" description="Disordered" evidence="12">
    <location>
        <begin position="1"/>
        <end position="29"/>
    </location>
</feature>
<dbReference type="PATRIC" id="fig|1629.5.peg.131"/>
<dbReference type="GO" id="GO:0010181">
    <property type="term" value="F:FMN binding"/>
    <property type="evidence" value="ECO:0007669"/>
    <property type="project" value="UniProtKB-UniRule"/>
</dbReference>
<feature type="binding site" evidence="11">
    <location>
        <begin position="286"/>
        <end position="287"/>
    </location>
    <ligand>
        <name>FMN</name>
        <dbReference type="ChEBI" id="CHEBI:58210"/>
    </ligand>
</feature>
<dbReference type="AlphaFoldDB" id="A0A0R2H1P2"/>
<keyword evidence="5 11" id="KW-0479">Metal-binding</keyword>
<feature type="binding site" evidence="11">
    <location>
        <position position="126"/>
    </location>
    <ligand>
        <name>FMN</name>
        <dbReference type="ChEBI" id="CHEBI:58210"/>
    </ligand>
</feature>
<evidence type="ECO:0000259" key="13">
    <source>
        <dbReference type="Pfam" id="PF01070"/>
    </source>
</evidence>
<dbReference type="GO" id="GO:0070402">
    <property type="term" value="F:NADPH binding"/>
    <property type="evidence" value="ECO:0007669"/>
    <property type="project" value="UniProtKB-UniRule"/>
</dbReference>
<evidence type="ECO:0000256" key="4">
    <source>
        <dbReference type="ARBA" id="ARBA00022643"/>
    </source>
</evidence>
<comment type="cofactor">
    <cofactor evidence="1 11">
        <name>FMN</name>
        <dbReference type="ChEBI" id="CHEBI:58210"/>
    </cofactor>
</comment>
<dbReference type="GO" id="GO:0005737">
    <property type="term" value="C:cytoplasm"/>
    <property type="evidence" value="ECO:0007669"/>
    <property type="project" value="UniProtKB-SubCell"/>
</dbReference>
<dbReference type="EC" id="5.3.3.2" evidence="11"/>
<comment type="function">
    <text evidence="11">Involved in the biosynthesis of isoprenoids. Catalyzes the 1,3-allylic rearrangement of the homoallylic substrate isopentenyl (IPP) to its allylic isomer, dimethylallyl diphosphate (DMAPP).</text>
</comment>
<keyword evidence="6 11" id="KW-0460">Magnesium</keyword>
<gene>
    <name evidence="11" type="primary">fni</name>
    <name evidence="14" type="ORF">IV50_GL000128</name>
</gene>
<evidence type="ECO:0000256" key="7">
    <source>
        <dbReference type="ARBA" id="ARBA00022857"/>
    </source>
</evidence>
<keyword evidence="2 11" id="KW-0963">Cytoplasm</keyword>
<dbReference type="HAMAP" id="MF_00354">
    <property type="entry name" value="Idi_2"/>
    <property type="match status" value="1"/>
</dbReference>
<dbReference type="PIRSF" id="PIRSF003314">
    <property type="entry name" value="IPP_isomerase"/>
    <property type="match status" value="1"/>
</dbReference>
<keyword evidence="3 11" id="KW-0285">Flavoprotein</keyword>
<feature type="binding site" evidence="11">
    <location>
        <position position="156"/>
    </location>
    <ligand>
        <name>substrate</name>
    </ligand>
</feature>
<comment type="caution">
    <text evidence="11">Lacks conserved residue(s) required for the propagation of feature annotation.</text>
</comment>
<evidence type="ECO:0000256" key="2">
    <source>
        <dbReference type="ARBA" id="ARBA00022490"/>
    </source>
</evidence>
<dbReference type="NCBIfam" id="TIGR02151">
    <property type="entry name" value="IPP_isom_2"/>
    <property type="match status" value="1"/>
</dbReference>
<evidence type="ECO:0000256" key="6">
    <source>
        <dbReference type="ARBA" id="ARBA00022842"/>
    </source>
</evidence>
<comment type="caution">
    <text evidence="14">The sequence shown here is derived from an EMBL/GenBank/DDBJ whole genome shotgun (WGS) entry which is preliminary data.</text>
</comment>
<feature type="binding site" evidence="11">
    <location>
        <position position="187"/>
    </location>
    <ligand>
        <name>FMN</name>
        <dbReference type="ChEBI" id="CHEBI:58210"/>
    </ligand>
</feature>
<evidence type="ECO:0000256" key="8">
    <source>
        <dbReference type="ARBA" id="ARBA00023229"/>
    </source>
</evidence>
<keyword evidence="15" id="KW-1185">Reference proteome</keyword>
<feature type="binding site" evidence="11">
    <location>
        <position position="97"/>
    </location>
    <ligand>
        <name>FMN</name>
        <dbReference type="ChEBI" id="CHEBI:58210"/>
    </ligand>
</feature>
<dbReference type="SUPFAM" id="SSF51395">
    <property type="entry name" value="FMN-linked oxidoreductases"/>
    <property type="match status" value="1"/>
</dbReference>
<evidence type="ECO:0000256" key="10">
    <source>
        <dbReference type="ARBA" id="ARBA00025810"/>
    </source>
</evidence>
<dbReference type="Proteomes" id="UP000051992">
    <property type="component" value="Unassembled WGS sequence"/>
</dbReference>
<feature type="binding site" evidence="11">
    <location>
        <position position="157"/>
    </location>
    <ligand>
        <name>Mg(2+)</name>
        <dbReference type="ChEBI" id="CHEBI:18420"/>
    </ligand>
</feature>
<comment type="similarity">
    <text evidence="11">Belongs to the IPP isomerase type 2 family.</text>
</comment>
<dbReference type="RefSeq" id="WP_057743583.1">
    <property type="nucleotide sequence ID" value="NZ_BJLU01000001.1"/>
</dbReference>
<dbReference type="GO" id="GO:0008299">
    <property type="term" value="P:isoprenoid biosynthetic process"/>
    <property type="evidence" value="ECO:0007669"/>
    <property type="project" value="UniProtKB-UniRule"/>
</dbReference>
<feature type="binding site" evidence="11">
    <location>
        <position position="217"/>
    </location>
    <ligand>
        <name>FMN</name>
        <dbReference type="ChEBI" id="CHEBI:58210"/>
    </ligand>
</feature>
<dbReference type="GO" id="GO:0004452">
    <property type="term" value="F:isopentenyl-diphosphate delta-isomerase activity"/>
    <property type="evidence" value="ECO:0007669"/>
    <property type="project" value="UniProtKB-UniRule"/>
</dbReference>
<name>A0A0R2H1P2_WEIVI</name>
<proteinExistence type="inferred from homology"/>
<evidence type="ECO:0000313" key="14">
    <source>
        <dbReference type="EMBL" id="KRN46864.1"/>
    </source>
</evidence>
<evidence type="ECO:0000256" key="9">
    <source>
        <dbReference type="ARBA" id="ARBA00023235"/>
    </source>
</evidence>
<comment type="cofactor">
    <cofactor evidence="11">
        <name>Mg(2+)</name>
        <dbReference type="ChEBI" id="CHEBI:18420"/>
    </cofactor>
</comment>
<dbReference type="GO" id="GO:0000287">
    <property type="term" value="F:magnesium ion binding"/>
    <property type="evidence" value="ECO:0007669"/>
    <property type="project" value="UniProtKB-UniRule"/>
</dbReference>
<reference evidence="14 15" key="1">
    <citation type="journal article" date="2015" name="Genome Announc.">
        <title>Expanding the biotechnology potential of lactobacilli through comparative genomics of 213 strains and associated genera.</title>
        <authorList>
            <person name="Sun Z."/>
            <person name="Harris H.M."/>
            <person name="McCann A."/>
            <person name="Guo C."/>
            <person name="Argimon S."/>
            <person name="Zhang W."/>
            <person name="Yang X."/>
            <person name="Jeffery I.B."/>
            <person name="Cooney J.C."/>
            <person name="Kagawa T.F."/>
            <person name="Liu W."/>
            <person name="Song Y."/>
            <person name="Salvetti E."/>
            <person name="Wrobel A."/>
            <person name="Rasinkangas P."/>
            <person name="Parkhill J."/>
            <person name="Rea M.C."/>
            <person name="O'Sullivan O."/>
            <person name="Ritari J."/>
            <person name="Douillard F.P."/>
            <person name="Paul Ross R."/>
            <person name="Yang R."/>
            <person name="Briner A.E."/>
            <person name="Felis G.E."/>
            <person name="de Vos W.M."/>
            <person name="Barrangou R."/>
            <person name="Klaenhammer T.R."/>
            <person name="Caufield P.W."/>
            <person name="Cui Y."/>
            <person name="Zhang H."/>
            <person name="O'Toole P.W."/>
        </authorList>
    </citation>
    <scope>NUCLEOTIDE SEQUENCE [LARGE SCALE GENOMIC DNA]</scope>
    <source>
        <strain evidence="14 15">DSM 20410</strain>
    </source>
</reference>
<comment type="subcellular location">
    <subcellularLocation>
        <location evidence="11">Cytoplasm</location>
    </subcellularLocation>
</comment>
<keyword evidence="7 11" id="KW-0521">NADP</keyword>
<evidence type="ECO:0000256" key="1">
    <source>
        <dbReference type="ARBA" id="ARBA00001917"/>
    </source>
</evidence>
<evidence type="ECO:0000256" key="3">
    <source>
        <dbReference type="ARBA" id="ARBA00022630"/>
    </source>
</evidence>
<dbReference type="PANTHER" id="PTHR43665">
    <property type="entry name" value="ISOPENTENYL-DIPHOSPHATE DELTA-ISOMERASE"/>
    <property type="match status" value="1"/>
</dbReference>